<accession>A0A0P6X6Y9</accession>
<sequence length="210" mass="22876">MTRSILLGVGLAGAVMAAWRIVSRIKPLPCPPWLSWMLENPLTRGMNADLLIKRAGLKRGMRVLDAGCGAGRITVPAATMVGETGEVIALDIQPAMLEMTRNRVKAAGLENVRYMLVPLGENMIPENRFDRAFLVTVLGEIPDRLAAMKEIAASLKPGGILSVTEMLPDPHYQSIRTVRLLAHQAGLVETRVFGNTMIYTLNLRKPIPAG</sequence>
<evidence type="ECO:0000313" key="3">
    <source>
        <dbReference type="Proteomes" id="UP000050430"/>
    </source>
</evidence>
<dbReference type="PATRIC" id="fig|229920.5.peg.163"/>
<dbReference type="EMBL" id="LGCK01000014">
    <property type="protein sequence ID" value="KPL70726.1"/>
    <property type="molecule type" value="Genomic_DNA"/>
</dbReference>
<reference evidence="2 3" key="1">
    <citation type="submission" date="2015-07" db="EMBL/GenBank/DDBJ databases">
        <title>Genome sequence of Leptolinea tardivitalis DSM 16556.</title>
        <authorList>
            <person name="Hemp J."/>
            <person name="Ward L.M."/>
            <person name="Pace L.A."/>
            <person name="Fischer W.W."/>
        </authorList>
    </citation>
    <scope>NUCLEOTIDE SEQUENCE [LARGE SCALE GENOMIC DNA]</scope>
    <source>
        <strain evidence="2 3">YMTK-2</strain>
    </source>
</reference>
<feature type="domain" description="Methyltransferase" evidence="1">
    <location>
        <begin position="58"/>
        <end position="166"/>
    </location>
</feature>
<dbReference type="SUPFAM" id="SSF53335">
    <property type="entry name" value="S-adenosyl-L-methionine-dependent methyltransferases"/>
    <property type="match status" value="1"/>
</dbReference>
<dbReference type="InterPro" id="IPR025714">
    <property type="entry name" value="Methyltranfer_dom"/>
</dbReference>
<gene>
    <name evidence="2" type="ORF">ADM99_14090</name>
</gene>
<dbReference type="CDD" id="cd02440">
    <property type="entry name" value="AdoMet_MTases"/>
    <property type="match status" value="1"/>
</dbReference>
<proteinExistence type="predicted"/>
<dbReference type="InterPro" id="IPR029063">
    <property type="entry name" value="SAM-dependent_MTases_sf"/>
</dbReference>
<evidence type="ECO:0000259" key="1">
    <source>
        <dbReference type="Pfam" id="PF13847"/>
    </source>
</evidence>
<name>A0A0P6X6Y9_9CHLR</name>
<organism evidence="2 3">
    <name type="scientific">Leptolinea tardivitalis</name>
    <dbReference type="NCBI Taxonomy" id="229920"/>
    <lineage>
        <taxon>Bacteria</taxon>
        <taxon>Bacillati</taxon>
        <taxon>Chloroflexota</taxon>
        <taxon>Anaerolineae</taxon>
        <taxon>Anaerolineales</taxon>
        <taxon>Anaerolineaceae</taxon>
        <taxon>Leptolinea</taxon>
    </lineage>
</organism>
<dbReference type="AlphaFoldDB" id="A0A0P6X6Y9"/>
<dbReference type="PANTHER" id="PTHR43861">
    <property type="entry name" value="TRANS-ACONITATE 2-METHYLTRANSFERASE-RELATED"/>
    <property type="match status" value="1"/>
</dbReference>
<protein>
    <recommendedName>
        <fullName evidence="1">Methyltransferase domain-containing protein</fullName>
    </recommendedName>
</protein>
<evidence type="ECO:0000313" key="2">
    <source>
        <dbReference type="EMBL" id="KPL70726.1"/>
    </source>
</evidence>
<comment type="caution">
    <text evidence="2">The sequence shown here is derived from an EMBL/GenBank/DDBJ whole genome shotgun (WGS) entry which is preliminary data.</text>
</comment>
<dbReference type="Pfam" id="PF13847">
    <property type="entry name" value="Methyltransf_31"/>
    <property type="match status" value="1"/>
</dbReference>
<keyword evidence="3" id="KW-1185">Reference proteome</keyword>
<dbReference type="STRING" id="229920.ADM99_14090"/>
<dbReference type="Proteomes" id="UP000050430">
    <property type="component" value="Unassembled WGS sequence"/>
</dbReference>
<dbReference type="Gene3D" id="3.40.50.150">
    <property type="entry name" value="Vaccinia Virus protein VP39"/>
    <property type="match status" value="1"/>
</dbReference>